<feature type="region of interest" description="Disordered" evidence="1">
    <location>
        <begin position="1"/>
        <end position="290"/>
    </location>
</feature>
<feature type="compositionally biased region" description="Low complexity" evidence="1">
    <location>
        <begin position="197"/>
        <end position="217"/>
    </location>
</feature>
<proteinExistence type="predicted"/>
<reference evidence="3" key="3">
    <citation type="submission" date="2018-08" db="UniProtKB">
        <authorList>
            <consortium name="EnsemblPlants"/>
        </authorList>
    </citation>
    <scope>IDENTIFICATION</scope>
    <source>
        <strain evidence="3">cv. Bd21</strain>
    </source>
</reference>
<sequence length="290" mass="30277">MSEDRLPIAAAQPQHNTPSSLPHKPLTDTTFPLELDQKERKATPFTPQTRGQPTCNDNQRYTHPRRSGARSTGSLPTAADHQKRRTATASTTTLQNRLEPTQRRLQGSSSAALALPSAAGPRSRPKSRPAASYLERQIPASPTTARPSAPDLATPSADPQRTGQPAPALSAARQARPTTAAAPGSNAGPARPPNAPPRAGTALHRPRPAAAPCRTTASTCKGEESRPAATFPGRARLRRHPSSGGDAREGDGGGLGPAAPRVPPGRQRRATRGSASATFSLQSLHNGVGP</sequence>
<dbReference type="EnsemblPlants" id="KQK04321">
    <property type="protein sequence ID" value="KQK04321"/>
    <property type="gene ID" value="BRADI_2g12956v3"/>
</dbReference>
<reference evidence="2 3" key="1">
    <citation type="journal article" date="2010" name="Nature">
        <title>Genome sequencing and analysis of the model grass Brachypodium distachyon.</title>
        <authorList>
            <consortium name="International Brachypodium Initiative"/>
        </authorList>
    </citation>
    <scope>NUCLEOTIDE SEQUENCE [LARGE SCALE GENOMIC DNA]</scope>
    <source>
        <strain evidence="2 3">Bd21</strain>
    </source>
</reference>
<protein>
    <submittedName>
        <fullName evidence="2 3">Uncharacterized protein</fullName>
    </submittedName>
</protein>
<feature type="compositionally biased region" description="Low complexity" evidence="1">
    <location>
        <begin position="139"/>
        <end position="150"/>
    </location>
</feature>
<keyword evidence="4" id="KW-1185">Reference proteome</keyword>
<organism evidence="2">
    <name type="scientific">Brachypodium distachyon</name>
    <name type="common">Purple false brome</name>
    <name type="synonym">Trachynia distachya</name>
    <dbReference type="NCBI Taxonomy" id="15368"/>
    <lineage>
        <taxon>Eukaryota</taxon>
        <taxon>Viridiplantae</taxon>
        <taxon>Streptophyta</taxon>
        <taxon>Embryophyta</taxon>
        <taxon>Tracheophyta</taxon>
        <taxon>Spermatophyta</taxon>
        <taxon>Magnoliopsida</taxon>
        <taxon>Liliopsida</taxon>
        <taxon>Poales</taxon>
        <taxon>Poaceae</taxon>
        <taxon>BOP clade</taxon>
        <taxon>Pooideae</taxon>
        <taxon>Stipodae</taxon>
        <taxon>Brachypodieae</taxon>
        <taxon>Brachypodium</taxon>
    </lineage>
</organism>
<name>A0A0Q3K0R4_BRADI</name>
<feature type="compositionally biased region" description="Low complexity" evidence="1">
    <location>
        <begin position="107"/>
        <end position="121"/>
    </location>
</feature>
<dbReference type="Gramene" id="KQK04321">
    <property type="protein sequence ID" value="KQK04321"/>
    <property type="gene ID" value="BRADI_2g12956v3"/>
</dbReference>
<feature type="compositionally biased region" description="Polar residues" evidence="1">
    <location>
        <begin position="45"/>
        <end position="61"/>
    </location>
</feature>
<feature type="compositionally biased region" description="Polar residues" evidence="1">
    <location>
        <begin position="87"/>
        <end position="106"/>
    </location>
</feature>
<evidence type="ECO:0000313" key="4">
    <source>
        <dbReference type="Proteomes" id="UP000008810"/>
    </source>
</evidence>
<evidence type="ECO:0000313" key="3">
    <source>
        <dbReference type="EnsemblPlants" id="KQK04321"/>
    </source>
</evidence>
<gene>
    <name evidence="2" type="ORF">BRADI_2g12956v3</name>
</gene>
<reference evidence="2" key="2">
    <citation type="submission" date="2017-06" db="EMBL/GenBank/DDBJ databases">
        <title>WGS assembly of Brachypodium distachyon.</title>
        <authorList>
            <consortium name="The International Brachypodium Initiative"/>
            <person name="Lucas S."/>
            <person name="Harmon-Smith M."/>
            <person name="Lail K."/>
            <person name="Tice H."/>
            <person name="Grimwood J."/>
            <person name="Bruce D."/>
            <person name="Barry K."/>
            <person name="Shu S."/>
            <person name="Lindquist E."/>
            <person name="Wang M."/>
            <person name="Pitluck S."/>
            <person name="Vogel J.P."/>
            <person name="Garvin D.F."/>
            <person name="Mockler T.C."/>
            <person name="Schmutz J."/>
            <person name="Rokhsar D."/>
            <person name="Bevan M.W."/>
        </authorList>
    </citation>
    <scope>NUCLEOTIDE SEQUENCE</scope>
    <source>
        <strain evidence="2">Bd21</strain>
    </source>
</reference>
<dbReference type="EMBL" id="CM000881">
    <property type="protein sequence ID" value="KQK04321.2"/>
    <property type="molecule type" value="Genomic_DNA"/>
</dbReference>
<dbReference type="AlphaFoldDB" id="A0A0Q3K0R4"/>
<dbReference type="InParanoid" id="A0A0Q3K0R4"/>
<feature type="compositionally biased region" description="Low complexity" evidence="1">
    <location>
        <begin position="171"/>
        <end position="189"/>
    </location>
</feature>
<dbReference type="Proteomes" id="UP000008810">
    <property type="component" value="Chromosome 2"/>
</dbReference>
<accession>A0A0Q3K0R4</accession>
<evidence type="ECO:0000313" key="2">
    <source>
        <dbReference type="EMBL" id="KQK04321.2"/>
    </source>
</evidence>
<evidence type="ECO:0000256" key="1">
    <source>
        <dbReference type="SAM" id="MobiDB-lite"/>
    </source>
</evidence>
<feature type="compositionally biased region" description="Polar residues" evidence="1">
    <location>
        <begin position="273"/>
        <end position="290"/>
    </location>
</feature>